<evidence type="ECO:0008006" key="3">
    <source>
        <dbReference type="Google" id="ProtNLM"/>
    </source>
</evidence>
<dbReference type="AlphaFoldDB" id="A0A8H6XUF8"/>
<protein>
    <recommendedName>
        <fullName evidence="3">F-box domain-containing protein</fullName>
    </recommendedName>
</protein>
<proteinExistence type="predicted"/>
<dbReference type="OrthoDB" id="2938304at2759"/>
<sequence>MDGAVRMAPRMRSLRLCDSPPSSFVRRLADHGLANLEELTLLDQHLPNSAKSFFGPTPRLWKLDACPHLIEGVGMPWLQLTDLTLRHCKEPLISLEILIHCKNLVAASVLTCGWIYEPPLRGEILLNHLRTLLLDLRPANGETCFTPFLTRLSVPALEELALRLVDRYSWVETHVTSFQLRSPNITHLEVTSNHGLLELTSDEVRIILLRAPSLTCLVFHHCVRGINDALLRALLYKDGVEPLVPRLHDLSLLGIHPLKITVLEDMIVSRWNSGSPAVARWKRIQLKPLYPFAFSKNFCMAMKALARQGIPVVL</sequence>
<reference evidence="1" key="1">
    <citation type="submission" date="2020-05" db="EMBL/GenBank/DDBJ databases">
        <title>Mycena genomes resolve the evolution of fungal bioluminescence.</title>
        <authorList>
            <person name="Tsai I.J."/>
        </authorList>
    </citation>
    <scope>NUCLEOTIDE SEQUENCE</scope>
    <source>
        <strain evidence="1">CCC161011</strain>
    </source>
</reference>
<dbReference type="Proteomes" id="UP000620124">
    <property type="component" value="Unassembled WGS sequence"/>
</dbReference>
<evidence type="ECO:0000313" key="2">
    <source>
        <dbReference type="Proteomes" id="UP000620124"/>
    </source>
</evidence>
<accession>A0A8H6XUF8</accession>
<dbReference type="EMBL" id="JACAZI010000012">
    <property type="protein sequence ID" value="KAF7347402.1"/>
    <property type="molecule type" value="Genomic_DNA"/>
</dbReference>
<keyword evidence="2" id="KW-1185">Reference proteome</keyword>
<evidence type="ECO:0000313" key="1">
    <source>
        <dbReference type="EMBL" id="KAF7347402.1"/>
    </source>
</evidence>
<name>A0A8H6XUF8_9AGAR</name>
<dbReference type="SUPFAM" id="SSF52047">
    <property type="entry name" value="RNI-like"/>
    <property type="match status" value="1"/>
</dbReference>
<comment type="caution">
    <text evidence="1">The sequence shown here is derived from an EMBL/GenBank/DDBJ whole genome shotgun (WGS) entry which is preliminary data.</text>
</comment>
<dbReference type="InterPro" id="IPR032675">
    <property type="entry name" value="LRR_dom_sf"/>
</dbReference>
<organism evidence="1 2">
    <name type="scientific">Mycena venus</name>
    <dbReference type="NCBI Taxonomy" id="2733690"/>
    <lineage>
        <taxon>Eukaryota</taxon>
        <taxon>Fungi</taxon>
        <taxon>Dikarya</taxon>
        <taxon>Basidiomycota</taxon>
        <taxon>Agaricomycotina</taxon>
        <taxon>Agaricomycetes</taxon>
        <taxon>Agaricomycetidae</taxon>
        <taxon>Agaricales</taxon>
        <taxon>Marasmiineae</taxon>
        <taxon>Mycenaceae</taxon>
        <taxon>Mycena</taxon>
    </lineage>
</organism>
<dbReference type="Gene3D" id="3.80.10.10">
    <property type="entry name" value="Ribonuclease Inhibitor"/>
    <property type="match status" value="1"/>
</dbReference>
<gene>
    <name evidence="1" type="ORF">MVEN_01496000</name>
</gene>